<dbReference type="EMBL" id="LR881466">
    <property type="protein sequence ID" value="CAD5317557.1"/>
    <property type="molecule type" value="Genomic_DNA"/>
</dbReference>
<evidence type="ECO:0000313" key="6">
    <source>
        <dbReference type="Proteomes" id="UP000516314"/>
    </source>
</evidence>
<evidence type="ECO:0000313" key="5">
    <source>
        <dbReference type="Proteomes" id="UP000434276"/>
    </source>
</evidence>
<dbReference type="Proteomes" id="UP000434276">
    <property type="component" value="Unassembled WGS sequence"/>
</dbReference>
<dbReference type="FunFam" id="3.20.80.10:FF:000002">
    <property type="entry name" value="Heme-binding protein 2"/>
    <property type="match status" value="1"/>
</dbReference>
<dbReference type="PANTHER" id="PTHR11220:SF25">
    <property type="entry name" value="F3F9.4"/>
    <property type="match status" value="1"/>
</dbReference>
<reference evidence="3 5" key="1">
    <citation type="submission" date="2019-12" db="EMBL/GenBank/DDBJ databases">
        <authorList>
            <person name="Jiao W.-B."/>
            <person name="Schneeberger K."/>
        </authorList>
    </citation>
    <scope>NUCLEOTIDE SEQUENCE [LARGE SCALE GENOMIC DNA]</scope>
    <source>
        <strain evidence="5">cv. C24</strain>
    </source>
</reference>
<reference evidence="4 6" key="2">
    <citation type="submission" date="2020-09" db="EMBL/GenBank/DDBJ databases">
        <authorList>
            <person name="Ashkenazy H."/>
        </authorList>
    </citation>
    <scope>NUCLEOTIDE SEQUENCE [LARGE SCALE GENOMIC DNA]</scope>
    <source>
        <strain evidence="6">cv. Cdm-0</strain>
    </source>
</reference>
<evidence type="ECO:0000256" key="2">
    <source>
        <dbReference type="SAM" id="SignalP"/>
    </source>
</evidence>
<feature type="signal peptide" evidence="2">
    <location>
        <begin position="1"/>
        <end position="26"/>
    </location>
</feature>
<dbReference type="AlphaFoldDB" id="A0A5S9WVF6"/>
<organism evidence="3 5">
    <name type="scientific">Arabidopsis thaliana</name>
    <name type="common">Mouse-ear cress</name>
    <dbReference type="NCBI Taxonomy" id="3702"/>
    <lineage>
        <taxon>Eukaryota</taxon>
        <taxon>Viridiplantae</taxon>
        <taxon>Streptophyta</taxon>
        <taxon>Embryophyta</taxon>
        <taxon>Tracheophyta</taxon>
        <taxon>Spermatophyta</taxon>
        <taxon>Magnoliopsida</taxon>
        <taxon>eudicotyledons</taxon>
        <taxon>Gunneridae</taxon>
        <taxon>Pentapetalae</taxon>
        <taxon>rosids</taxon>
        <taxon>malvids</taxon>
        <taxon>Brassicales</taxon>
        <taxon>Brassicaceae</taxon>
        <taxon>Camelineae</taxon>
        <taxon>Arabidopsis</taxon>
    </lineage>
</organism>
<name>A0A5S9WVF6_ARATH</name>
<evidence type="ECO:0000313" key="3">
    <source>
        <dbReference type="EMBL" id="CAA0341274.1"/>
    </source>
</evidence>
<evidence type="ECO:0000313" key="4">
    <source>
        <dbReference type="EMBL" id="CAD5317557.1"/>
    </source>
</evidence>
<dbReference type="InterPro" id="IPR006917">
    <property type="entry name" value="SOUL_heme-bd"/>
</dbReference>
<dbReference type="PANTHER" id="PTHR11220">
    <property type="entry name" value="HEME-BINDING PROTEIN-RELATED"/>
    <property type="match status" value="1"/>
</dbReference>
<dbReference type="InterPro" id="IPR011256">
    <property type="entry name" value="Reg_factor_effector_dom_sf"/>
</dbReference>
<dbReference type="Gene3D" id="3.20.80.10">
    <property type="entry name" value="Regulatory factor, effector binding domain"/>
    <property type="match status" value="1"/>
</dbReference>
<dbReference type="SUPFAM" id="SSF55136">
    <property type="entry name" value="Probable bacterial effector-binding domain"/>
    <property type="match status" value="1"/>
</dbReference>
<proteinExistence type="inferred from homology"/>
<dbReference type="ExpressionAtlas" id="A0A5S9WVF6">
    <property type="expression patterns" value="baseline and differential"/>
</dbReference>
<protein>
    <submittedName>
        <fullName evidence="4">(thale cress) hypothetical protein</fullName>
    </submittedName>
</protein>
<dbReference type="OrthoDB" id="6424451at2759"/>
<keyword evidence="2" id="KW-0732">Signal</keyword>
<sequence length="225" mass="25304">MEAALSIFKLSFLLTLLSGGSDLIDSLPPNCNRAECPSYEVVHAGNGYEIHRYNTTVWISTEPIQDISLNEASGNGWNQLSDYMNGNNDYHQRIEIALPYITQVSQNLSTFIVSFFVPKAFQPDPPPGNNLHVQRWDSRYVAVKQISGYVADHKIGKQVAELKASLQGTVWAKAIEKSRETGGVGSAWAYTVAQLSWPFQWSQRVNEIWFPFEMEDEETVSIVTQ</sequence>
<dbReference type="Pfam" id="PF04832">
    <property type="entry name" value="SOUL"/>
    <property type="match status" value="1"/>
</dbReference>
<accession>A0A5S9WVF6</accession>
<gene>
    <name evidence="4" type="ORF">AT9943_LOCUS5831</name>
    <name evidence="3" type="ORF">C24_LOCUS6775</name>
</gene>
<evidence type="ECO:0000256" key="1">
    <source>
        <dbReference type="ARBA" id="ARBA00009817"/>
    </source>
</evidence>
<dbReference type="Proteomes" id="UP000516314">
    <property type="component" value="Chromosome 1"/>
</dbReference>
<feature type="chain" id="PRO_5036150628" evidence="2">
    <location>
        <begin position="27"/>
        <end position="225"/>
    </location>
</feature>
<dbReference type="EMBL" id="CACSHJ010000087">
    <property type="protein sequence ID" value="CAA0341274.1"/>
    <property type="molecule type" value="Genomic_DNA"/>
</dbReference>
<comment type="similarity">
    <text evidence="1">Belongs to the HEBP family.</text>
</comment>